<keyword evidence="4" id="KW-0255">Endonuclease</keyword>
<dbReference type="InterPro" id="IPR041373">
    <property type="entry name" value="RT_RNaseH"/>
</dbReference>
<accession>A0A2P4XUR2</accession>
<evidence type="ECO:0000256" key="5">
    <source>
        <dbReference type="ARBA" id="ARBA00022801"/>
    </source>
</evidence>
<evidence type="ECO:0000313" key="8">
    <source>
        <dbReference type="EMBL" id="POM69314.1"/>
    </source>
</evidence>
<name>A0A2P4XUR2_9STRA</name>
<dbReference type="Proteomes" id="UP000237271">
    <property type="component" value="Unassembled WGS sequence"/>
</dbReference>
<comment type="caution">
    <text evidence="8">The sequence shown here is derived from an EMBL/GenBank/DDBJ whole genome shotgun (WGS) entry which is preliminary data.</text>
</comment>
<dbReference type="AlphaFoldDB" id="A0A2P4XUR2"/>
<keyword evidence="3" id="KW-0540">Nuclease</keyword>
<evidence type="ECO:0000256" key="6">
    <source>
        <dbReference type="ARBA" id="ARBA00022918"/>
    </source>
</evidence>
<evidence type="ECO:0000313" key="9">
    <source>
        <dbReference type="Proteomes" id="UP000237271"/>
    </source>
</evidence>
<gene>
    <name evidence="8" type="ORF">PHPALM_14410</name>
</gene>
<dbReference type="GO" id="GO:0016787">
    <property type="term" value="F:hydrolase activity"/>
    <property type="evidence" value="ECO:0007669"/>
    <property type="project" value="UniProtKB-KW"/>
</dbReference>
<evidence type="ECO:0000256" key="3">
    <source>
        <dbReference type="ARBA" id="ARBA00022722"/>
    </source>
</evidence>
<dbReference type="SUPFAM" id="SSF56672">
    <property type="entry name" value="DNA/RNA polymerases"/>
    <property type="match status" value="1"/>
</dbReference>
<reference evidence="8 9" key="1">
    <citation type="journal article" date="2017" name="Genome Biol. Evol.">
        <title>Phytophthora megakarya and P. palmivora, closely related causal agents of cacao black pod rot, underwent increases in genome sizes and gene numbers by different mechanisms.</title>
        <authorList>
            <person name="Ali S.S."/>
            <person name="Shao J."/>
            <person name="Lary D.J."/>
            <person name="Kronmiller B."/>
            <person name="Shen D."/>
            <person name="Strem M.D."/>
            <person name="Amoako-Attah I."/>
            <person name="Akrofi A.Y."/>
            <person name="Begoude B.A."/>
            <person name="Ten Hoopen G.M."/>
            <person name="Coulibaly K."/>
            <person name="Kebe B.I."/>
            <person name="Melnick R.L."/>
            <person name="Guiltinan M.J."/>
            <person name="Tyler B.M."/>
            <person name="Meinhardt L.W."/>
            <person name="Bailey B.A."/>
        </authorList>
    </citation>
    <scope>NUCLEOTIDE SEQUENCE [LARGE SCALE GENOMIC DNA]</scope>
    <source>
        <strain evidence="9">sbr112.9</strain>
    </source>
</reference>
<keyword evidence="5" id="KW-0378">Hydrolase</keyword>
<keyword evidence="9" id="KW-1185">Reference proteome</keyword>
<sequence>MRSELDKTSISPYSDITGPLYNTLELAMKISGSRKKSKLRKTKLDGCQWGPQELSSLQSLKKALISITPLAHLRADWEVSRSSGGSREDQRHATLAFPRGKFGGAASRWAIVEKESFVIAEACQRLDYILLSPGGFKLITDYRNLVYNFNPADTLQRWALSLSSFNYEIKHANGGENVWRDLLSRWAVNGDELPLQLRQLAVIDEVSPLQDVNFDWATPGTPVQDEAIAFRTPEGISLDPDSDLYETSVGKIWPPP</sequence>
<dbReference type="EMBL" id="NCKW01007889">
    <property type="protein sequence ID" value="POM69314.1"/>
    <property type="molecule type" value="Genomic_DNA"/>
</dbReference>
<dbReference type="PANTHER" id="PTHR34072:SF56">
    <property type="entry name" value="REVERSE TRANSCRIPTASE_RETROTRANSPOSON-DERIVED PROTEIN RNASE H-LIKE DOMAIN-CONTAINING PROTEIN"/>
    <property type="match status" value="1"/>
</dbReference>
<evidence type="ECO:0000259" key="7">
    <source>
        <dbReference type="Pfam" id="PF17917"/>
    </source>
</evidence>
<organism evidence="8 9">
    <name type="scientific">Phytophthora palmivora</name>
    <dbReference type="NCBI Taxonomy" id="4796"/>
    <lineage>
        <taxon>Eukaryota</taxon>
        <taxon>Sar</taxon>
        <taxon>Stramenopiles</taxon>
        <taxon>Oomycota</taxon>
        <taxon>Peronosporomycetes</taxon>
        <taxon>Peronosporales</taxon>
        <taxon>Peronosporaceae</taxon>
        <taxon>Phytophthora</taxon>
    </lineage>
</organism>
<dbReference type="Pfam" id="PF17917">
    <property type="entry name" value="RT_RNaseH"/>
    <property type="match status" value="1"/>
</dbReference>
<proteinExistence type="predicted"/>
<keyword evidence="6" id="KW-0695">RNA-directed DNA polymerase</keyword>
<keyword evidence="2" id="KW-0548">Nucleotidyltransferase</keyword>
<evidence type="ECO:0000256" key="4">
    <source>
        <dbReference type="ARBA" id="ARBA00022759"/>
    </source>
</evidence>
<dbReference type="InterPro" id="IPR043502">
    <property type="entry name" value="DNA/RNA_pol_sf"/>
</dbReference>
<dbReference type="GO" id="GO:0004519">
    <property type="term" value="F:endonuclease activity"/>
    <property type="evidence" value="ECO:0007669"/>
    <property type="project" value="UniProtKB-KW"/>
</dbReference>
<dbReference type="OrthoDB" id="7696944at2759"/>
<dbReference type="GO" id="GO:0003964">
    <property type="term" value="F:RNA-directed DNA polymerase activity"/>
    <property type="evidence" value="ECO:0007669"/>
    <property type="project" value="UniProtKB-KW"/>
</dbReference>
<feature type="domain" description="Reverse transcriptase RNase H-like" evidence="7">
    <location>
        <begin position="88"/>
        <end position="165"/>
    </location>
</feature>
<evidence type="ECO:0000256" key="1">
    <source>
        <dbReference type="ARBA" id="ARBA00022679"/>
    </source>
</evidence>
<dbReference type="PANTHER" id="PTHR34072">
    <property type="entry name" value="ENZYMATIC POLYPROTEIN-RELATED"/>
    <property type="match status" value="1"/>
</dbReference>
<evidence type="ECO:0000256" key="2">
    <source>
        <dbReference type="ARBA" id="ARBA00022695"/>
    </source>
</evidence>
<keyword evidence="1" id="KW-0808">Transferase</keyword>
<protein>
    <recommendedName>
        <fullName evidence="7">Reverse transcriptase RNase H-like domain-containing protein</fullName>
    </recommendedName>
</protein>